<protein>
    <submittedName>
        <fullName evidence="1">Uncharacterized protein</fullName>
    </submittedName>
</protein>
<dbReference type="Gene3D" id="2.60.120.200">
    <property type="match status" value="1"/>
</dbReference>
<proteinExistence type="predicted"/>
<comment type="caution">
    <text evidence="1">The sequence shown here is derived from an EMBL/GenBank/DDBJ whole genome shotgun (WGS) entry which is preliminary data.</text>
</comment>
<dbReference type="InterPro" id="IPR013320">
    <property type="entry name" value="ConA-like_dom_sf"/>
</dbReference>
<organism evidence="1">
    <name type="scientific">marine sediment metagenome</name>
    <dbReference type="NCBI Taxonomy" id="412755"/>
    <lineage>
        <taxon>unclassified sequences</taxon>
        <taxon>metagenomes</taxon>
        <taxon>ecological metagenomes</taxon>
    </lineage>
</organism>
<evidence type="ECO:0000313" key="1">
    <source>
        <dbReference type="EMBL" id="GAH72026.1"/>
    </source>
</evidence>
<gene>
    <name evidence="1" type="ORF">S03H2_43639</name>
</gene>
<feature type="non-terminal residue" evidence="1">
    <location>
        <position position="270"/>
    </location>
</feature>
<accession>X1HPH3</accession>
<dbReference type="EMBL" id="BARU01027243">
    <property type="protein sequence ID" value="GAH72026.1"/>
    <property type="molecule type" value="Genomic_DNA"/>
</dbReference>
<name>X1HPH3_9ZZZZ</name>
<dbReference type="SUPFAM" id="SSF49899">
    <property type="entry name" value="Concanavalin A-like lectins/glucanases"/>
    <property type="match status" value="1"/>
</dbReference>
<sequence length="270" mass="30589">VDDTLNTYANQGYNLFLFMHEGMECYDEILDESFRCGNQPAFDSMVRSHIGEYVTISVMSGHNHANIYDSTDAANGMYHFSTTATINYPTEARIITIGENMINYEMSPSFSSEVDNLSLNILNGIGTYSNLSFYGSETDRTKSVSLQSFTGVIDEVAVWNRTLSATEIKDLYRLKADTYFWKVNATDSFNNNNESATWQFTIDPSASINRNIFDYINSLLSLSTLKNIIRGIIELLNLNVLADRMFILLLEILESFNINSIASYVINFIR</sequence>
<dbReference type="AlphaFoldDB" id="X1HPH3"/>
<feature type="non-terminal residue" evidence="1">
    <location>
        <position position="1"/>
    </location>
</feature>
<reference evidence="1" key="1">
    <citation type="journal article" date="2014" name="Front. Microbiol.">
        <title>High frequency of phylogenetically diverse reductive dehalogenase-homologous genes in deep subseafloor sedimentary metagenomes.</title>
        <authorList>
            <person name="Kawai M."/>
            <person name="Futagami T."/>
            <person name="Toyoda A."/>
            <person name="Takaki Y."/>
            <person name="Nishi S."/>
            <person name="Hori S."/>
            <person name="Arai W."/>
            <person name="Tsubouchi T."/>
            <person name="Morono Y."/>
            <person name="Uchiyama I."/>
            <person name="Ito T."/>
            <person name="Fujiyama A."/>
            <person name="Inagaki F."/>
            <person name="Takami H."/>
        </authorList>
    </citation>
    <scope>NUCLEOTIDE SEQUENCE</scope>
    <source>
        <strain evidence="1">Expedition CK06-06</strain>
    </source>
</reference>